<evidence type="ECO:0000313" key="2">
    <source>
        <dbReference type="EMBL" id="SHI64997.1"/>
    </source>
</evidence>
<feature type="transmembrane region" description="Helical" evidence="1">
    <location>
        <begin position="102"/>
        <end position="120"/>
    </location>
</feature>
<evidence type="ECO:0000313" key="3">
    <source>
        <dbReference type="Proteomes" id="UP000184080"/>
    </source>
</evidence>
<organism evidence="2 3">
    <name type="scientific">Clostridium amylolyticum</name>
    <dbReference type="NCBI Taxonomy" id="1121298"/>
    <lineage>
        <taxon>Bacteria</taxon>
        <taxon>Bacillati</taxon>
        <taxon>Bacillota</taxon>
        <taxon>Clostridia</taxon>
        <taxon>Eubacteriales</taxon>
        <taxon>Clostridiaceae</taxon>
        <taxon>Clostridium</taxon>
    </lineage>
</organism>
<keyword evidence="1" id="KW-0812">Transmembrane</keyword>
<reference evidence="2 3" key="1">
    <citation type="submission" date="2016-11" db="EMBL/GenBank/DDBJ databases">
        <authorList>
            <person name="Jaros S."/>
            <person name="Januszkiewicz K."/>
            <person name="Wedrychowicz H."/>
        </authorList>
    </citation>
    <scope>NUCLEOTIDE SEQUENCE [LARGE SCALE GENOMIC DNA]</scope>
    <source>
        <strain evidence="2 3">DSM 21864</strain>
    </source>
</reference>
<dbReference type="InterPro" id="IPR023804">
    <property type="entry name" value="DUF3792_TM"/>
</dbReference>
<keyword evidence="1" id="KW-1133">Transmembrane helix</keyword>
<feature type="transmembrane region" description="Helical" evidence="1">
    <location>
        <begin position="69"/>
        <end position="90"/>
    </location>
</feature>
<dbReference type="EMBL" id="FQZO01000001">
    <property type="protein sequence ID" value="SHI64997.1"/>
    <property type="molecule type" value="Genomic_DNA"/>
</dbReference>
<feature type="transmembrane region" description="Helical" evidence="1">
    <location>
        <begin position="12"/>
        <end position="32"/>
    </location>
</feature>
<protein>
    <submittedName>
        <fullName evidence="2">Putative membrane protein, TIGR04086 family</fullName>
    </submittedName>
</protein>
<evidence type="ECO:0000256" key="1">
    <source>
        <dbReference type="SAM" id="Phobius"/>
    </source>
</evidence>
<dbReference type="OrthoDB" id="2086722at2"/>
<dbReference type="NCBIfam" id="TIGR04086">
    <property type="entry name" value="TIGR04086_membr"/>
    <property type="match status" value="1"/>
</dbReference>
<proteinExistence type="predicted"/>
<dbReference type="Pfam" id="PF12670">
    <property type="entry name" value="DUF3792"/>
    <property type="match status" value="1"/>
</dbReference>
<dbReference type="STRING" id="1121298.SAMN05444401_1250"/>
<name>A0A1M6CVF4_9CLOT</name>
<sequence>MNRLEYFKKIMKGVIFALVITISLVFILSLVMTFMDISIATRNVSSVVITCLSVFLGTVYASRSINKKGWLTGIVVAVGYVFCLFIIYAALNKQVTFTNKDLYRLILAITVGALSGMLGINM</sequence>
<keyword evidence="3" id="KW-1185">Reference proteome</keyword>
<dbReference type="RefSeq" id="WP_083599758.1">
    <property type="nucleotide sequence ID" value="NZ_FQZO01000001.1"/>
</dbReference>
<accession>A0A1M6CVF4</accession>
<feature type="transmembrane region" description="Helical" evidence="1">
    <location>
        <begin position="44"/>
        <end position="62"/>
    </location>
</feature>
<dbReference type="Proteomes" id="UP000184080">
    <property type="component" value="Unassembled WGS sequence"/>
</dbReference>
<dbReference type="AlphaFoldDB" id="A0A1M6CVF4"/>
<gene>
    <name evidence="2" type="ORF">SAMN05444401_1250</name>
</gene>
<keyword evidence="1" id="KW-0472">Membrane</keyword>